<dbReference type="Proteomes" id="UP000789702">
    <property type="component" value="Unassembled WGS sequence"/>
</dbReference>
<accession>A0ACA9PLG6</accession>
<organism evidence="1 2">
    <name type="scientific">Dentiscutata heterogama</name>
    <dbReference type="NCBI Taxonomy" id="1316150"/>
    <lineage>
        <taxon>Eukaryota</taxon>
        <taxon>Fungi</taxon>
        <taxon>Fungi incertae sedis</taxon>
        <taxon>Mucoromycota</taxon>
        <taxon>Glomeromycotina</taxon>
        <taxon>Glomeromycetes</taxon>
        <taxon>Diversisporales</taxon>
        <taxon>Gigasporaceae</taxon>
        <taxon>Dentiscutata</taxon>
    </lineage>
</organism>
<reference evidence="1" key="1">
    <citation type="submission" date="2021-06" db="EMBL/GenBank/DDBJ databases">
        <authorList>
            <person name="Kallberg Y."/>
            <person name="Tangrot J."/>
            <person name="Rosling A."/>
        </authorList>
    </citation>
    <scope>NUCLEOTIDE SEQUENCE</scope>
    <source>
        <strain evidence="1">IL203A</strain>
    </source>
</reference>
<evidence type="ECO:0000313" key="1">
    <source>
        <dbReference type="EMBL" id="CAG8711873.1"/>
    </source>
</evidence>
<dbReference type="EMBL" id="CAJVPU010029785">
    <property type="protein sequence ID" value="CAG8711873.1"/>
    <property type="molecule type" value="Genomic_DNA"/>
</dbReference>
<gene>
    <name evidence="1" type="ORF">DHETER_LOCUS12309</name>
</gene>
<name>A0ACA9PLG6_9GLOM</name>
<sequence>THYGNPNFGCIFSQLNRAIKSGCYLPGKEESLNTKVGVYYSGPPELAKSLKKDCDSANTEGIKFHFHKESF</sequence>
<comment type="caution">
    <text evidence="1">The sequence shown here is derived from an EMBL/GenBank/DDBJ whole genome shotgun (WGS) entry which is preliminary data.</text>
</comment>
<proteinExistence type="predicted"/>
<feature type="non-terminal residue" evidence="1">
    <location>
        <position position="1"/>
    </location>
</feature>
<evidence type="ECO:0000313" key="2">
    <source>
        <dbReference type="Proteomes" id="UP000789702"/>
    </source>
</evidence>
<keyword evidence="2" id="KW-1185">Reference proteome</keyword>
<protein>
    <submittedName>
        <fullName evidence="1">17010_t:CDS:1</fullName>
    </submittedName>
</protein>